<organism evidence="2 3">
    <name type="scientific">Flaviflagellibacter deserti</name>
    <dbReference type="NCBI Taxonomy" id="2267266"/>
    <lineage>
        <taxon>Bacteria</taxon>
        <taxon>Pseudomonadati</taxon>
        <taxon>Pseudomonadota</taxon>
        <taxon>Alphaproteobacteria</taxon>
        <taxon>Hyphomicrobiales</taxon>
        <taxon>Flaviflagellibacter</taxon>
    </lineage>
</organism>
<name>A0ABV9YWB8_9HYPH</name>
<dbReference type="InterPro" id="IPR050312">
    <property type="entry name" value="IolE/XylAMocC-like"/>
</dbReference>
<feature type="domain" description="Xylose isomerase-like TIM barrel" evidence="1">
    <location>
        <begin position="23"/>
        <end position="252"/>
    </location>
</feature>
<accession>A0ABV9YWB8</accession>
<keyword evidence="3" id="KW-1185">Reference proteome</keyword>
<dbReference type="InterPro" id="IPR036237">
    <property type="entry name" value="Xyl_isomerase-like_sf"/>
</dbReference>
<comment type="caution">
    <text evidence="2">The sequence shown here is derived from an EMBL/GenBank/DDBJ whole genome shotgun (WGS) entry which is preliminary data.</text>
</comment>
<evidence type="ECO:0000313" key="3">
    <source>
        <dbReference type="Proteomes" id="UP001595796"/>
    </source>
</evidence>
<evidence type="ECO:0000313" key="2">
    <source>
        <dbReference type="EMBL" id="MFC5067140.1"/>
    </source>
</evidence>
<dbReference type="RefSeq" id="WP_114957530.1">
    <property type="nucleotide sequence ID" value="NZ_JBHSJF010000003.1"/>
</dbReference>
<sequence>MKISLCTITFRHHLLSLKDIALWAQANDFQGIELWGAHARNLAKHSLYDAEWLAGFGLSVPMVSDYLPTDANEAAVRDGAQHLCRIARHWNARKIRTFAGNRASSEVSSDERDAIASRLRTMCDIAASHGLLLLVETHPNTLADSWSSTARLIELVDHASFRINFDALHVWEAGDDPVAAHQALRSHVGHYHLKNVRSRADLRVFDPANVYAAAGRREGMEPLFDGMMDYNHFLSRLLDEPGVEASLEWFGNDCFNVLGRDRRLLRGLSERHVEPLRVGAL</sequence>
<dbReference type="InterPro" id="IPR013022">
    <property type="entry name" value="Xyl_isomerase-like_TIM-brl"/>
</dbReference>
<dbReference type="Proteomes" id="UP001595796">
    <property type="component" value="Unassembled WGS sequence"/>
</dbReference>
<dbReference type="EMBL" id="JBHSJF010000003">
    <property type="protein sequence ID" value="MFC5067140.1"/>
    <property type="molecule type" value="Genomic_DNA"/>
</dbReference>
<proteinExistence type="predicted"/>
<dbReference type="GO" id="GO:0016853">
    <property type="term" value="F:isomerase activity"/>
    <property type="evidence" value="ECO:0007669"/>
    <property type="project" value="UniProtKB-KW"/>
</dbReference>
<dbReference type="Gene3D" id="3.20.20.150">
    <property type="entry name" value="Divalent-metal-dependent TIM barrel enzymes"/>
    <property type="match status" value="1"/>
</dbReference>
<dbReference type="PANTHER" id="PTHR12110:SF21">
    <property type="entry name" value="XYLOSE ISOMERASE-LIKE TIM BARREL DOMAIN-CONTAINING PROTEIN"/>
    <property type="match status" value="1"/>
</dbReference>
<evidence type="ECO:0000259" key="1">
    <source>
        <dbReference type="Pfam" id="PF01261"/>
    </source>
</evidence>
<reference evidence="3" key="1">
    <citation type="journal article" date="2019" name="Int. J. Syst. Evol. Microbiol.">
        <title>The Global Catalogue of Microorganisms (GCM) 10K type strain sequencing project: providing services to taxonomists for standard genome sequencing and annotation.</title>
        <authorList>
            <consortium name="The Broad Institute Genomics Platform"/>
            <consortium name="The Broad Institute Genome Sequencing Center for Infectious Disease"/>
            <person name="Wu L."/>
            <person name="Ma J."/>
        </authorList>
    </citation>
    <scope>NUCLEOTIDE SEQUENCE [LARGE SCALE GENOMIC DNA]</scope>
    <source>
        <strain evidence="3">CGMCC 1.16444</strain>
    </source>
</reference>
<dbReference type="PANTHER" id="PTHR12110">
    <property type="entry name" value="HYDROXYPYRUVATE ISOMERASE"/>
    <property type="match status" value="1"/>
</dbReference>
<protein>
    <submittedName>
        <fullName evidence="2">Sugar phosphate isomerase/epimerase family protein</fullName>
    </submittedName>
</protein>
<dbReference type="Pfam" id="PF01261">
    <property type="entry name" value="AP_endonuc_2"/>
    <property type="match status" value="1"/>
</dbReference>
<keyword evidence="2" id="KW-0413">Isomerase</keyword>
<dbReference type="SUPFAM" id="SSF51658">
    <property type="entry name" value="Xylose isomerase-like"/>
    <property type="match status" value="1"/>
</dbReference>
<gene>
    <name evidence="2" type="ORF">ACFPFW_03815</name>
</gene>